<keyword evidence="2" id="KW-0963">Cytoplasm</keyword>
<organism evidence="3 4">
    <name type="scientific">Granulicatella seriolae</name>
    <dbReference type="NCBI Taxonomy" id="2967226"/>
    <lineage>
        <taxon>Bacteria</taxon>
        <taxon>Bacillati</taxon>
        <taxon>Bacillota</taxon>
        <taxon>Bacilli</taxon>
        <taxon>Lactobacillales</taxon>
        <taxon>Carnobacteriaceae</taxon>
        <taxon>Granulicatella</taxon>
    </lineage>
</organism>
<keyword evidence="4" id="KW-1185">Reference proteome</keyword>
<reference evidence="3" key="1">
    <citation type="submission" date="2022-07" db="EMBL/GenBank/DDBJ databases">
        <authorList>
            <person name="Jung M.-Y."/>
            <person name="Lee M."/>
        </authorList>
    </citation>
    <scope>NUCLEOTIDE SEQUENCE</scope>
    <source>
        <strain evidence="3">S8</strain>
    </source>
</reference>
<sequence>MTKSSQELLQIVIAAADDKLAQEIVALDVRNLTPMADYFVIAHARNEKQMEAIVDEIEKVVEENGYTVKSIEGKDSGRWILVDLTDVIVHIFYYSERGFYNLEKLWSDAPIVNVASEAK</sequence>
<dbReference type="Proteomes" id="UP001059480">
    <property type="component" value="Unassembled WGS sequence"/>
</dbReference>
<dbReference type="SUPFAM" id="SSF81301">
    <property type="entry name" value="Nucleotidyltransferase"/>
    <property type="match status" value="1"/>
</dbReference>
<reference evidence="3" key="2">
    <citation type="journal article" date="2023" name="Curr. Microbiol.">
        <title>Granulicatella seriolae sp. nov., a Novel Facultative Anaerobe Isolated from Yellowtail Marine Fish.</title>
        <authorList>
            <person name="Lee M."/>
            <person name="Choi Y.J."/>
            <person name="Farooq A."/>
            <person name="Jeong J.B."/>
            <person name="Jung M.Y."/>
        </authorList>
    </citation>
    <scope>NUCLEOTIDE SEQUENCE</scope>
    <source>
        <strain evidence="3">S8</strain>
    </source>
</reference>
<comment type="caution">
    <text evidence="3">The sequence shown here is derived from an EMBL/GenBank/DDBJ whole genome shotgun (WGS) entry which is preliminary data.</text>
</comment>
<dbReference type="InterPro" id="IPR043519">
    <property type="entry name" value="NT_sf"/>
</dbReference>
<comment type="subunit">
    <text evidence="2">Interacts with ribosomal protein uL14 (rplN).</text>
</comment>
<dbReference type="Gene3D" id="3.30.460.10">
    <property type="entry name" value="Beta Polymerase, domain 2"/>
    <property type="match status" value="1"/>
</dbReference>
<keyword evidence="2" id="KW-0810">Translation regulation</keyword>
<dbReference type="PANTHER" id="PTHR21043:SF0">
    <property type="entry name" value="MITOCHONDRIAL ASSEMBLY OF RIBOSOMAL LARGE SUBUNIT PROTEIN 1"/>
    <property type="match status" value="1"/>
</dbReference>
<dbReference type="HAMAP" id="MF_01477">
    <property type="entry name" value="Iojap_RsfS"/>
    <property type="match status" value="1"/>
</dbReference>
<comment type="subcellular location">
    <subcellularLocation>
        <location evidence="2">Cytoplasm</location>
    </subcellularLocation>
</comment>
<gene>
    <name evidence="2 3" type="primary">rsfS</name>
    <name evidence="3" type="ORF">NPA36_05845</name>
</gene>
<dbReference type="RefSeq" id="WP_256945183.1">
    <property type="nucleotide sequence ID" value="NZ_JANHNZ010000004.1"/>
</dbReference>
<accession>A0ABT1WNH7</accession>
<evidence type="ECO:0000313" key="3">
    <source>
        <dbReference type="EMBL" id="MCQ9210069.1"/>
    </source>
</evidence>
<evidence type="ECO:0000313" key="4">
    <source>
        <dbReference type="Proteomes" id="UP001059480"/>
    </source>
</evidence>
<dbReference type="NCBIfam" id="TIGR00090">
    <property type="entry name" value="rsfS_iojap_ybeB"/>
    <property type="match status" value="1"/>
</dbReference>
<protein>
    <recommendedName>
        <fullName evidence="2">Ribosomal silencing factor RsfS</fullName>
    </recommendedName>
</protein>
<dbReference type="InterPro" id="IPR004394">
    <property type="entry name" value="Iojap/RsfS/C7orf30"/>
</dbReference>
<proteinExistence type="inferred from homology"/>
<dbReference type="Pfam" id="PF02410">
    <property type="entry name" value="RsfS"/>
    <property type="match status" value="1"/>
</dbReference>
<evidence type="ECO:0000256" key="2">
    <source>
        <dbReference type="HAMAP-Rule" id="MF_01477"/>
    </source>
</evidence>
<dbReference type="PANTHER" id="PTHR21043">
    <property type="entry name" value="IOJAP SUPERFAMILY ORTHOLOG"/>
    <property type="match status" value="1"/>
</dbReference>
<comment type="function">
    <text evidence="2">Functions as a ribosomal silencing factor. Interacts with ribosomal protein uL14 (rplN), blocking formation of intersubunit bridge B8. Prevents association of the 30S and 50S ribosomal subunits and the formation of functional ribosomes, thus repressing translation.</text>
</comment>
<comment type="similarity">
    <text evidence="1 2">Belongs to the Iojap/RsfS family.</text>
</comment>
<dbReference type="EMBL" id="JANHNZ010000004">
    <property type="protein sequence ID" value="MCQ9210069.1"/>
    <property type="molecule type" value="Genomic_DNA"/>
</dbReference>
<evidence type="ECO:0000256" key="1">
    <source>
        <dbReference type="ARBA" id="ARBA00010574"/>
    </source>
</evidence>
<keyword evidence="2" id="KW-0678">Repressor</keyword>
<name>A0ABT1WNH7_9LACT</name>
<reference evidence="3" key="3">
    <citation type="journal article" date="2023" name="Microbiol. Resour. Announc.">
        <title>Draft Genome Sequence of Granulicatella sp. Strain S8, Isolated from a Marine Fish, Seriola quinqueradiata.</title>
        <authorList>
            <person name="Lee M."/>
            <person name="Farooq A."/>
            <person name="Jeong J.B."/>
            <person name="Jung M.Y."/>
        </authorList>
    </citation>
    <scope>NUCLEOTIDE SEQUENCE</scope>
    <source>
        <strain evidence="3">S8</strain>
    </source>
</reference>